<dbReference type="Proteomes" id="UP000663671">
    <property type="component" value="Chromosome 2"/>
</dbReference>
<evidence type="ECO:0000313" key="3">
    <source>
        <dbReference type="Proteomes" id="UP000663671"/>
    </source>
</evidence>
<dbReference type="VEuPathDB" id="FungiDB:I7I51_07376"/>
<accession>A0A8A1M187</accession>
<gene>
    <name evidence="2" type="ORF">I7I51_07376</name>
</gene>
<proteinExistence type="predicted"/>
<feature type="region of interest" description="Disordered" evidence="1">
    <location>
        <begin position="88"/>
        <end position="110"/>
    </location>
</feature>
<dbReference type="EMBL" id="CP069109">
    <property type="protein sequence ID" value="QSS57957.1"/>
    <property type="molecule type" value="Genomic_DNA"/>
</dbReference>
<organism evidence="2 3">
    <name type="scientific">Ajellomyces capsulatus</name>
    <name type="common">Darling's disease fungus</name>
    <name type="synonym">Histoplasma capsulatum</name>
    <dbReference type="NCBI Taxonomy" id="5037"/>
    <lineage>
        <taxon>Eukaryota</taxon>
        <taxon>Fungi</taxon>
        <taxon>Dikarya</taxon>
        <taxon>Ascomycota</taxon>
        <taxon>Pezizomycotina</taxon>
        <taxon>Eurotiomycetes</taxon>
        <taxon>Eurotiomycetidae</taxon>
        <taxon>Onygenales</taxon>
        <taxon>Ajellomycetaceae</taxon>
        <taxon>Histoplasma</taxon>
    </lineage>
</organism>
<evidence type="ECO:0000313" key="2">
    <source>
        <dbReference type="EMBL" id="QSS57957.1"/>
    </source>
</evidence>
<name>A0A8A1M187_AJECA</name>
<reference evidence="2" key="1">
    <citation type="submission" date="2021-01" db="EMBL/GenBank/DDBJ databases">
        <title>Chromosome-level genome assembly of a human fungal pathogen reveals clustering of transcriptionally co-regulated genes.</title>
        <authorList>
            <person name="Voorhies M."/>
            <person name="Cohen S."/>
            <person name="Shea T.P."/>
            <person name="Petrus S."/>
            <person name="Munoz J.F."/>
            <person name="Poplawski S."/>
            <person name="Goldman W.E."/>
            <person name="Michael T."/>
            <person name="Cuomo C.A."/>
            <person name="Sil A."/>
            <person name="Beyhan S."/>
        </authorList>
    </citation>
    <scope>NUCLEOTIDE SEQUENCE</scope>
    <source>
        <strain evidence="2">WU24</strain>
    </source>
</reference>
<dbReference type="AlphaFoldDB" id="A0A8A1M187"/>
<sequence>MTARVLAGNPPIQPLRIRMIPHSCNHIIILINSSHEHLPGTFNSSVFESPEPLPITSSPICFNDGIITALTTTFHWLIRALNKMESHHDDLEKDSFKPSVSDDLDSEVTE</sequence>
<evidence type="ECO:0000256" key="1">
    <source>
        <dbReference type="SAM" id="MobiDB-lite"/>
    </source>
</evidence>
<protein>
    <submittedName>
        <fullName evidence="2">Uncharacterized protein</fullName>
    </submittedName>
</protein>